<evidence type="ECO:0000256" key="2">
    <source>
        <dbReference type="ARBA" id="ARBA00022491"/>
    </source>
</evidence>
<proteinExistence type="inferred from homology"/>
<dbReference type="PROSITE" id="PS51186">
    <property type="entry name" value="GNAT"/>
    <property type="match status" value="1"/>
</dbReference>
<reference evidence="8 9" key="1">
    <citation type="journal article" date="2022" name="Environ. Microbiol. Rep.">
        <title>Eco-phylogenetic analyses reveal divergent evolution of vitamin B12 metabolism in the marine bacterial family 'Psychromonadaceae'.</title>
        <authorList>
            <person name="Jin X."/>
            <person name="Yang Y."/>
            <person name="Cao H."/>
            <person name="Gao B."/>
            <person name="Zhao Z."/>
        </authorList>
    </citation>
    <scope>NUCLEOTIDE SEQUENCE [LARGE SCALE GENOMIC DNA]</scope>
    <source>
        <strain evidence="8 9">MKS20</strain>
    </source>
</reference>
<dbReference type="PANTHER" id="PTHR36449:SF1">
    <property type="entry name" value="ACETYLTRANSFERASE"/>
    <property type="match status" value="1"/>
</dbReference>
<sequence>MGIAAPEPLLQNHDLSDFCSGRPELDSWLLKKALKSQNRNNAKVYVVRDTGTQKVIGYYAIAMGSVQREIAIPTLKRNSPNPIPMVVLARLAVHQEYHGRGIGAGLLKDCVKRAVYAMEVIGGAGILVHAIDEAAKTFYKKFGFTESGFDEMTLMARICDIRAAQA</sequence>
<keyword evidence="3" id="KW-1277">Toxin-antitoxin system</keyword>
<evidence type="ECO:0000256" key="6">
    <source>
        <dbReference type="ARBA" id="ARBA00049880"/>
    </source>
</evidence>
<evidence type="ECO:0000313" key="8">
    <source>
        <dbReference type="EMBL" id="MCE2597378.1"/>
    </source>
</evidence>
<evidence type="ECO:0000256" key="3">
    <source>
        <dbReference type="ARBA" id="ARBA00022649"/>
    </source>
</evidence>
<evidence type="ECO:0000256" key="1">
    <source>
        <dbReference type="ARBA" id="ARBA00009342"/>
    </source>
</evidence>
<dbReference type="Proteomes" id="UP001201273">
    <property type="component" value="Unassembled WGS sequence"/>
</dbReference>
<comment type="similarity">
    <text evidence="1">Belongs to the acetyltransferase family. GNAT subfamily.</text>
</comment>
<keyword evidence="5" id="KW-0012">Acyltransferase</keyword>
<keyword evidence="4" id="KW-0808">Transferase</keyword>
<organism evidence="8 9">
    <name type="scientific">Motilimonas cestriensis</name>
    <dbReference type="NCBI Taxonomy" id="2742685"/>
    <lineage>
        <taxon>Bacteria</taxon>
        <taxon>Pseudomonadati</taxon>
        <taxon>Pseudomonadota</taxon>
        <taxon>Gammaproteobacteria</taxon>
        <taxon>Alteromonadales</taxon>
        <taxon>Alteromonadales genera incertae sedis</taxon>
        <taxon>Motilimonas</taxon>
    </lineage>
</organism>
<accession>A0ABS8WI13</accession>
<dbReference type="RefSeq" id="WP_233055116.1">
    <property type="nucleotide sequence ID" value="NZ_JAIMJA010000047.1"/>
</dbReference>
<name>A0ABS8WI13_9GAMM</name>
<evidence type="ECO:0000313" key="9">
    <source>
        <dbReference type="Proteomes" id="UP001201273"/>
    </source>
</evidence>
<dbReference type="SUPFAM" id="SSF55729">
    <property type="entry name" value="Acyl-CoA N-acyltransferases (Nat)"/>
    <property type="match status" value="1"/>
</dbReference>
<evidence type="ECO:0000256" key="4">
    <source>
        <dbReference type="ARBA" id="ARBA00022679"/>
    </source>
</evidence>
<dbReference type="Gene3D" id="3.40.630.30">
    <property type="match status" value="1"/>
</dbReference>
<protein>
    <submittedName>
        <fullName evidence="8">GNAT family N-acetyltransferase</fullName>
    </submittedName>
</protein>
<comment type="caution">
    <text evidence="8">The sequence shown here is derived from an EMBL/GenBank/DDBJ whole genome shotgun (WGS) entry which is preliminary data.</text>
</comment>
<gene>
    <name evidence="8" type="ORF">K6Y31_21645</name>
</gene>
<dbReference type="PANTHER" id="PTHR36449">
    <property type="entry name" value="ACETYLTRANSFERASE-RELATED"/>
    <property type="match status" value="1"/>
</dbReference>
<keyword evidence="9" id="KW-1185">Reference proteome</keyword>
<dbReference type="CDD" id="cd04301">
    <property type="entry name" value="NAT_SF"/>
    <property type="match status" value="1"/>
</dbReference>
<evidence type="ECO:0000259" key="7">
    <source>
        <dbReference type="PROSITE" id="PS51186"/>
    </source>
</evidence>
<feature type="domain" description="N-acetyltransferase" evidence="7">
    <location>
        <begin position="1"/>
        <end position="160"/>
    </location>
</feature>
<evidence type="ECO:0000256" key="5">
    <source>
        <dbReference type="ARBA" id="ARBA00023315"/>
    </source>
</evidence>
<dbReference type="InterPro" id="IPR000182">
    <property type="entry name" value="GNAT_dom"/>
</dbReference>
<dbReference type="Pfam" id="PF13508">
    <property type="entry name" value="Acetyltransf_7"/>
    <property type="match status" value="1"/>
</dbReference>
<comment type="catalytic activity">
    <reaction evidence="6">
        <text>glycyl-tRNA(Gly) + acetyl-CoA = N-acetylglycyl-tRNA(Gly) + CoA + H(+)</text>
        <dbReference type="Rhea" id="RHEA:81867"/>
        <dbReference type="Rhea" id="RHEA-COMP:9683"/>
        <dbReference type="Rhea" id="RHEA-COMP:19766"/>
        <dbReference type="ChEBI" id="CHEBI:15378"/>
        <dbReference type="ChEBI" id="CHEBI:57287"/>
        <dbReference type="ChEBI" id="CHEBI:57288"/>
        <dbReference type="ChEBI" id="CHEBI:78522"/>
        <dbReference type="ChEBI" id="CHEBI:232036"/>
    </reaction>
</comment>
<dbReference type="EMBL" id="JAIMJA010000047">
    <property type="protein sequence ID" value="MCE2597378.1"/>
    <property type="molecule type" value="Genomic_DNA"/>
</dbReference>
<keyword evidence="2" id="KW-0678">Repressor</keyword>
<dbReference type="InterPro" id="IPR016181">
    <property type="entry name" value="Acyl_CoA_acyltransferase"/>
</dbReference>